<evidence type="ECO:0000256" key="7">
    <source>
        <dbReference type="ARBA" id="ARBA00022927"/>
    </source>
</evidence>
<gene>
    <name evidence="14" type="ORF">DI555_00800</name>
</gene>
<keyword evidence="7" id="KW-0653">Protein transport</keyword>
<evidence type="ECO:0000313" key="14">
    <source>
        <dbReference type="EMBL" id="PZQ57503.1"/>
    </source>
</evidence>
<feature type="compositionally biased region" description="Basic and acidic residues" evidence="10">
    <location>
        <begin position="72"/>
        <end position="81"/>
    </location>
</feature>
<comment type="similarity">
    <text evidence="2">Belongs to the TonB family.</text>
</comment>
<dbReference type="PANTHER" id="PTHR33446">
    <property type="entry name" value="PROTEIN TONB-RELATED"/>
    <property type="match status" value="1"/>
</dbReference>
<feature type="domain" description="TonB C-terminal" evidence="13">
    <location>
        <begin position="167"/>
        <end position="259"/>
    </location>
</feature>
<dbReference type="PROSITE" id="PS52015">
    <property type="entry name" value="TONB_CTD"/>
    <property type="match status" value="1"/>
</dbReference>
<evidence type="ECO:0000256" key="4">
    <source>
        <dbReference type="ARBA" id="ARBA00022475"/>
    </source>
</evidence>
<dbReference type="GO" id="GO:0031992">
    <property type="term" value="F:energy transducer activity"/>
    <property type="evidence" value="ECO:0007669"/>
    <property type="project" value="TreeGrafter"/>
</dbReference>
<dbReference type="GO" id="GO:0055085">
    <property type="term" value="P:transmembrane transport"/>
    <property type="evidence" value="ECO:0007669"/>
    <property type="project" value="InterPro"/>
</dbReference>
<dbReference type="InterPro" id="IPR051045">
    <property type="entry name" value="TonB-dependent_transducer"/>
</dbReference>
<feature type="transmembrane region" description="Helical" evidence="11">
    <location>
        <begin position="21"/>
        <end position="41"/>
    </location>
</feature>
<dbReference type="Pfam" id="PF03544">
    <property type="entry name" value="TonB_C"/>
    <property type="match status" value="1"/>
</dbReference>
<evidence type="ECO:0000256" key="2">
    <source>
        <dbReference type="ARBA" id="ARBA00006555"/>
    </source>
</evidence>
<keyword evidence="4" id="KW-1003">Cell membrane</keyword>
<dbReference type="Gene3D" id="3.30.1150.10">
    <property type="match status" value="1"/>
</dbReference>
<dbReference type="NCBIfam" id="TIGR01352">
    <property type="entry name" value="tonB_Cterm"/>
    <property type="match status" value="1"/>
</dbReference>
<sequence length="259" mass="27392">MLLRYDSNKARRAAMVSSRSLSFLLAGAVHAAVLALAWAVFDAGRSAGPGGETVVAFRAVDVSAPTQARETQPGRDEKREQVAASASAAMAPPVVRPQMSLSPAPPTLLRLSDNALPVPVTPVALAPGRSLSEPAAGSAIGDSTQDGHTAAPPRAASAAATAQGEDVYARRVFAWIARHKGYPARLAREGKEGTVLVRLLIDERGRLELAELVRSSGHIALDRLALEQIREAIPYPRPPRGASMGKRQFLVPMSYRLNG</sequence>
<accession>A0A2W5QRV8</accession>
<dbReference type="AlphaFoldDB" id="A0A2W5QRV8"/>
<protein>
    <submittedName>
        <fullName evidence="14">Energy transducer TonB</fullName>
    </submittedName>
</protein>
<evidence type="ECO:0000313" key="15">
    <source>
        <dbReference type="Proteomes" id="UP000249082"/>
    </source>
</evidence>
<feature type="compositionally biased region" description="Low complexity" evidence="10">
    <location>
        <begin position="149"/>
        <end position="161"/>
    </location>
</feature>
<evidence type="ECO:0000259" key="13">
    <source>
        <dbReference type="PROSITE" id="PS52015"/>
    </source>
</evidence>
<evidence type="ECO:0000256" key="12">
    <source>
        <dbReference type="SAM" id="SignalP"/>
    </source>
</evidence>
<dbReference type="GO" id="GO:0098797">
    <property type="term" value="C:plasma membrane protein complex"/>
    <property type="evidence" value="ECO:0007669"/>
    <property type="project" value="TreeGrafter"/>
</dbReference>
<keyword evidence="9 11" id="KW-0472">Membrane</keyword>
<keyword evidence="3" id="KW-0813">Transport</keyword>
<dbReference type="EMBL" id="QFPX01000001">
    <property type="protein sequence ID" value="PZQ57503.1"/>
    <property type="molecule type" value="Genomic_DNA"/>
</dbReference>
<comment type="subcellular location">
    <subcellularLocation>
        <location evidence="1">Cell inner membrane</location>
        <topology evidence="1">Single-pass membrane protein</topology>
        <orientation evidence="1">Periplasmic side</orientation>
    </subcellularLocation>
</comment>
<dbReference type="GO" id="GO:0015031">
    <property type="term" value="P:protein transport"/>
    <property type="evidence" value="ECO:0007669"/>
    <property type="project" value="UniProtKB-KW"/>
</dbReference>
<evidence type="ECO:0000256" key="10">
    <source>
        <dbReference type="SAM" id="MobiDB-lite"/>
    </source>
</evidence>
<proteinExistence type="inferred from homology"/>
<keyword evidence="12" id="KW-0732">Signal</keyword>
<evidence type="ECO:0000256" key="11">
    <source>
        <dbReference type="SAM" id="Phobius"/>
    </source>
</evidence>
<dbReference type="InterPro" id="IPR037682">
    <property type="entry name" value="TonB_C"/>
</dbReference>
<keyword evidence="6 11" id="KW-0812">Transmembrane</keyword>
<dbReference type="SUPFAM" id="SSF74653">
    <property type="entry name" value="TolA/TonB C-terminal domain"/>
    <property type="match status" value="1"/>
</dbReference>
<feature type="signal peptide" evidence="12">
    <location>
        <begin position="1"/>
        <end position="31"/>
    </location>
</feature>
<feature type="chain" id="PRO_5016065558" evidence="12">
    <location>
        <begin position="32"/>
        <end position="259"/>
    </location>
</feature>
<dbReference type="PANTHER" id="PTHR33446:SF2">
    <property type="entry name" value="PROTEIN TONB"/>
    <property type="match status" value="1"/>
</dbReference>
<feature type="region of interest" description="Disordered" evidence="10">
    <location>
        <begin position="129"/>
        <end position="161"/>
    </location>
</feature>
<evidence type="ECO:0000256" key="5">
    <source>
        <dbReference type="ARBA" id="ARBA00022519"/>
    </source>
</evidence>
<evidence type="ECO:0000256" key="9">
    <source>
        <dbReference type="ARBA" id="ARBA00023136"/>
    </source>
</evidence>
<evidence type="ECO:0000256" key="6">
    <source>
        <dbReference type="ARBA" id="ARBA00022692"/>
    </source>
</evidence>
<comment type="caution">
    <text evidence="14">The sequence shown here is derived from an EMBL/GenBank/DDBJ whole genome shotgun (WGS) entry which is preliminary data.</text>
</comment>
<reference evidence="14 15" key="1">
    <citation type="submission" date="2017-08" db="EMBL/GenBank/DDBJ databases">
        <title>Infants hospitalized years apart are colonized by the same room-sourced microbial strains.</title>
        <authorList>
            <person name="Brooks B."/>
            <person name="Olm M.R."/>
            <person name="Firek B.A."/>
            <person name="Baker R."/>
            <person name="Thomas B.C."/>
            <person name="Morowitz M.J."/>
            <person name="Banfield J.F."/>
        </authorList>
    </citation>
    <scope>NUCLEOTIDE SEQUENCE [LARGE SCALE GENOMIC DNA]</scope>
    <source>
        <strain evidence="14">S2_005_002_R2_33</strain>
    </source>
</reference>
<evidence type="ECO:0000256" key="1">
    <source>
        <dbReference type="ARBA" id="ARBA00004383"/>
    </source>
</evidence>
<name>A0A2W5QRV8_9SPHN</name>
<organism evidence="14 15">
    <name type="scientific">Novosphingobium pentaromativorans</name>
    <dbReference type="NCBI Taxonomy" id="205844"/>
    <lineage>
        <taxon>Bacteria</taxon>
        <taxon>Pseudomonadati</taxon>
        <taxon>Pseudomonadota</taxon>
        <taxon>Alphaproteobacteria</taxon>
        <taxon>Sphingomonadales</taxon>
        <taxon>Sphingomonadaceae</taxon>
        <taxon>Novosphingobium</taxon>
    </lineage>
</organism>
<dbReference type="InterPro" id="IPR006260">
    <property type="entry name" value="TonB/TolA_C"/>
</dbReference>
<keyword evidence="8 11" id="KW-1133">Transmembrane helix</keyword>
<dbReference type="Proteomes" id="UP000249082">
    <property type="component" value="Unassembled WGS sequence"/>
</dbReference>
<feature type="region of interest" description="Disordered" evidence="10">
    <location>
        <begin position="65"/>
        <end position="89"/>
    </location>
</feature>
<keyword evidence="5" id="KW-0997">Cell inner membrane</keyword>
<evidence type="ECO:0000256" key="3">
    <source>
        <dbReference type="ARBA" id="ARBA00022448"/>
    </source>
</evidence>
<evidence type="ECO:0000256" key="8">
    <source>
        <dbReference type="ARBA" id="ARBA00022989"/>
    </source>
</evidence>